<dbReference type="PANTHER" id="PTHR47992">
    <property type="entry name" value="PROTEIN PHOSPHATASE"/>
    <property type="match status" value="1"/>
</dbReference>
<dbReference type="GO" id="GO:0004722">
    <property type="term" value="F:protein serine/threonine phosphatase activity"/>
    <property type="evidence" value="ECO:0007669"/>
    <property type="project" value="InterPro"/>
</dbReference>
<dbReference type="eggNOG" id="KOG0700">
    <property type="taxonomic scope" value="Eukaryota"/>
</dbReference>
<accession>A0A1S2XRX2</accession>
<keyword evidence="2" id="KW-1185">Reference proteome</keyword>
<dbReference type="PROSITE" id="PS51746">
    <property type="entry name" value="PPM_2"/>
    <property type="match status" value="1"/>
</dbReference>
<dbReference type="RefSeq" id="XP_004493588.1">
    <property type="nucleotide sequence ID" value="XM_004493531.3"/>
</dbReference>
<dbReference type="InterPro" id="IPR001932">
    <property type="entry name" value="PPM-type_phosphatase-like_dom"/>
</dbReference>
<dbReference type="SUPFAM" id="SSF81606">
    <property type="entry name" value="PP2C-like"/>
    <property type="match status" value="1"/>
</dbReference>
<dbReference type="Pfam" id="PF00481">
    <property type="entry name" value="PP2C"/>
    <property type="match status" value="1"/>
</dbReference>
<dbReference type="GeneID" id="101508524"/>
<evidence type="ECO:0000259" key="1">
    <source>
        <dbReference type="PROSITE" id="PS51746"/>
    </source>
</evidence>
<feature type="domain" description="PPM-type phosphatase" evidence="1">
    <location>
        <begin position="1"/>
        <end position="315"/>
    </location>
</feature>
<dbReference type="Proteomes" id="UP000087171">
    <property type="component" value="Chromosome Ca3"/>
</dbReference>
<dbReference type="KEGG" id="cam:101508524"/>
<dbReference type="InterPro" id="IPR036457">
    <property type="entry name" value="PPM-type-like_dom_sf"/>
</dbReference>
<sequence>MAAVHANGDMEDHSQLEVGHNELFVGIYDGHRGNIASEFISNNLFHDLLRYIEENDKNISEDILRTVVAETEEKFMLEVEEGYQQQPELGIVGSSCLICVIWKGTLYIANLGDSRAVMGSVGGPLNRFRVQQLVRDHNARNEDIRLELVNLHPDDPNIVTYNFDAWRVKGISEVSRGIGHAYWKREAFTLNSSFQVPESERVPSPFNQPLLSAEPEIYSRVLNDNDKFIIFGSGGLWKLLTNEQAAKIVKNNPREGIASRVVKIALEIAAGRRNKSYSELRKIPKGYGVSKRPSISDEGTRREYHDDITVIVVFLDKKPIWNPNDIPLEGRIVSCRAFSKLELSDFRSLRVTHQAFGIYL</sequence>
<reference evidence="3" key="2">
    <citation type="submission" date="2025-08" db="UniProtKB">
        <authorList>
            <consortium name="RefSeq"/>
        </authorList>
    </citation>
    <scope>IDENTIFICATION</scope>
    <source>
        <tissue evidence="3">Etiolated seedlings</tissue>
    </source>
</reference>
<dbReference type="PaxDb" id="3827-XP_004493588.1"/>
<evidence type="ECO:0000313" key="2">
    <source>
        <dbReference type="Proteomes" id="UP000087171"/>
    </source>
</evidence>
<dbReference type="CDD" id="cd00143">
    <property type="entry name" value="PP2Cc"/>
    <property type="match status" value="1"/>
</dbReference>
<protein>
    <submittedName>
        <fullName evidence="3">Probable protein phosphatase 2C 43 isoform X2</fullName>
    </submittedName>
</protein>
<reference evidence="2" key="1">
    <citation type="journal article" date="2013" name="Nat. Biotechnol.">
        <title>Draft genome sequence of chickpea (Cicer arietinum) provides a resource for trait improvement.</title>
        <authorList>
            <person name="Varshney R.K."/>
            <person name="Song C."/>
            <person name="Saxena R.K."/>
            <person name="Azam S."/>
            <person name="Yu S."/>
            <person name="Sharpe A.G."/>
            <person name="Cannon S."/>
            <person name="Baek J."/>
            <person name="Rosen B.D."/>
            <person name="Tar'an B."/>
            <person name="Millan T."/>
            <person name="Zhang X."/>
            <person name="Ramsay L.D."/>
            <person name="Iwata A."/>
            <person name="Wang Y."/>
            <person name="Nelson W."/>
            <person name="Farmer A.D."/>
            <person name="Gaur P.M."/>
            <person name="Soderlund C."/>
            <person name="Penmetsa R.V."/>
            <person name="Xu C."/>
            <person name="Bharti A.K."/>
            <person name="He W."/>
            <person name="Winter P."/>
            <person name="Zhao S."/>
            <person name="Hane J.K."/>
            <person name="Carrasquilla-Garcia N."/>
            <person name="Condie J.A."/>
            <person name="Upadhyaya H.D."/>
            <person name="Luo M.C."/>
            <person name="Thudi M."/>
            <person name="Gowda C.L."/>
            <person name="Singh N.P."/>
            <person name="Lichtenzveig J."/>
            <person name="Gali K.K."/>
            <person name="Rubio J."/>
            <person name="Nadarajan N."/>
            <person name="Dolezel J."/>
            <person name="Bansal K.C."/>
            <person name="Xu X."/>
            <person name="Edwards D."/>
            <person name="Zhang G."/>
            <person name="Kahl G."/>
            <person name="Gil J."/>
            <person name="Singh K.B."/>
            <person name="Datta S.K."/>
            <person name="Jackson S.A."/>
            <person name="Wang J."/>
            <person name="Cook D.R."/>
        </authorList>
    </citation>
    <scope>NUCLEOTIDE SEQUENCE [LARGE SCALE GENOMIC DNA]</scope>
    <source>
        <strain evidence="2">cv. CDC Frontier</strain>
    </source>
</reference>
<name>A0A1S2XRX2_CICAR</name>
<evidence type="ECO:0000313" key="3">
    <source>
        <dbReference type="RefSeq" id="XP_004493588.1"/>
    </source>
</evidence>
<dbReference type="OrthoDB" id="1401204at2759"/>
<gene>
    <name evidence="3" type="primary">LOC101508524</name>
</gene>
<dbReference type="Gene3D" id="3.60.40.10">
    <property type="entry name" value="PPM-type phosphatase domain"/>
    <property type="match status" value="1"/>
</dbReference>
<proteinExistence type="predicted"/>
<dbReference type="AlphaFoldDB" id="A0A1S2XRX2"/>
<dbReference type="InterPro" id="IPR015655">
    <property type="entry name" value="PP2C"/>
</dbReference>
<dbReference type="SMART" id="SM00332">
    <property type="entry name" value="PP2Cc"/>
    <property type="match status" value="1"/>
</dbReference>
<organism evidence="2 3">
    <name type="scientific">Cicer arietinum</name>
    <name type="common">Chickpea</name>
    <name type="synonym">Garbanzo</name>
    <dbReference type="NCBI Taxonomy" id="3827"/>
    <lineage>
        <taxon>Eukaryota</taxon>
        <taxon>Viridiplantae</taxon>
        <taxon>Streptophyta</taxon>
        <taxon>Embryophyta</taxon>
        <taxon>Tracheophyta</taxon>
        <taxon>Spermatophyta</taxon>
        <taxon>Magnoliopsida</taxon>
        <taxon>eudicotyledons</taxon>
        <taxon>Gunneridae</taxon>
        <taxon>Pentapetalae</taxon>
        <taxon>rosids</taxon>
        <taxon>fabids</taxon>
        <taxon>Fabales</taxon>
        <taxon>Fabaceae</taxon>
        <taxon>Papilionoideae</taxon>
        <taxon>50 kb inversion clade</taxon>
        <taxon>NPAAA clade</taxon>
        <taxon>Hologalegina</taxon>
        <taxon>IRL clade</taxon>
        <taxon>Cicereae</taxon>
        <taxon>Cicer</taxon>
    </lineage>
</organism>
<dbReference type="RefSeq" id="XP_073221866.1">
    <property type="nucleotide sequence ID" value="XM_073365765.1"/>
</dbReference>